<dbReference type="Gene3D" id="3.40.50.1240">
    <property type="entry name" value="Phosphoglycerate mutase-like"/>
    <property type="match status" value="1"/>
</dbReference>
<dbReference type="InterPro" id="IPR013078">
    <property type="entry name" value="His_Pase_superF_clade-1"/>
</dbReference>
<organism evidence="1 2">
    <name type="scientific">Tropicibacter oceani</name>
    <dbReference type="NCBI Taxonomy" id="3058420"/>
    <lineage>
        <taxon>Bacteria</taxon>
        <taxon>Pseudomonadati</taxon>
        <taxon>Pseudomonadota</taxon>
        <taxon>Alphaproteobacteria</taxon>
        <taxon>Rhodobacterales</taxon>
        <taxon>Roseobacteraceae</taxon>
        <taxon>Tropicibacter</taxon>
    </lineage>
</organism>
<name>A0ABY8QGZ6_9RHOB</name>
<dbReference type="EMBL" id="CP124616">
    <property type="protein sequence ID" value="WGW03072.1"/>
    <property type="molecule type" value="Genomic_DNA"/>
</dbReference>
<dbReference type="Pfam" id="PF00300">
    <property type="entry name" value="His_Phos_1"/>
    <property type="match status" value="1"/>
</dbReference>
<keyword evidence="2" id="KW-1185">Reference proteome</keyword>
<dbReference type="SMART" id="SM00855">
    <property type="entry name" value="PGAM"/>
    <property type="match status" value="1"/>
</dbReference>
<evidence type="ECO:0000313" key="2">
    <source>
        <dbReference type="Proteomes" id="UP001241605"/>
    </source>
</evidence>
<sequence length="168" mass="18139">MAVTLLRHTTPDVTKGTCYGMTDLALADSFAAEAAQVMASLPEVQVIQSSPLLRCLRLAQHIAARASLEVQVVSDWREMDFGTWEGRAWADLPRQALDDWAADFHGYDGHGGESVAQLFARVQGALARAPRDALIVTHMGCIKAALAAQGDPKGWDAQLPFGALVRLQ</sequence>
<accession>A0ABY8QGZ6</accession>
<protein>
    <submittedName>
        <fullName evidence="1">Histidine phosphatase family protein</fullName>
    </submittedName>
</protein>
<dbReference type="InterPro" id="IPR029033">
    <property type="entry name" value="His_PPase_superfam"/>
</dbReference>
<reference evidence="1 2" key="1">
    <citation type="submission" date="2023-05" db="EMBL/GenBank/DDBJ databases">
        <title>YMD87, complete Genome.</title>
        <authorList>
            <person name="Zhang J."/>
            <person name="Xu X."/>
        </authorList>
    </citation>
    <scope>NUCLEOTIDE SEQUENCE [LARGE SCALE GENOMIC DNA]</scope>
    <source>
        <strain evidence="1 2">YMD87</strain>
    </source>
</reference>
<dbReference type="SUPFAM" id="SSF53254">
    <property type="entry name" value="Phosphoglycerate mutase-like"/>
    <property type="match status" value="1"/>
</dbReference>
<evidence type="ECO:0000313" key="1">
    <source>
        <dbReference type="EMBL" id="WGW03072.1"/>
    </source>
</evidence>
<dbReference type="Proteomes" id="UP001241605">
    <property type="component" value="Chromosome"/>
</dbReference>
<dbReference type="RefSeq" id="WP_282299700.1">
    <property type="nucleotide sequence ID" value="NZ_CP124616.1"/>
</dbReference>
<gene>
    <name evidence="1" type="ORF">QF118_14190</name>
</gene>
<proteinExistence type="predicted"/>